<dbReference type="InterPro" id="IPR019251">
    <property type="entry name" value="DUF2231_TM"/>
</dbReference>
<dbReference type="RefSeq" id="WP_072327048.1">
    <property type="nucleotide sequence ID" value="NZ_FPJW01000012.1"/>
</dbReference>
<accession>A0A1K1ZKB0</accession>
<proteinExistence type="predicted"/>
<keyword evidence="1" id="KW-0472">Membrane</keyword>
<gene>
    <name evidence="3" type="ORF">SAMN02745752_02726</name>
</gene>
<evidence type="ECO:0000259" key="2">
    <source>
        <dbReference type="Pfam" id="PF09990"/>
    </source>
</evidence>
<evidence type="ECO:0000313" key="4">
    <source>
        <dbReference type="Proteomes" id="UP000182350"/>
    </source>
</evidence>
<dbReference type="OrthoDB" id="7859235at2"/>
<feature type="transmembrane region" description="Helical" evidence="1">
    <location>
        <begin position="154"/>
        <end position="178"/>
    </location>
</feature>
<feature type="transmembrane region" description="Helical" evidence="1">
    <location>
        <begin position="78"/>
        <end position="98"/>
    </location>
</feature>
<feature type="transmembrane region" description="Helical" evidence="1">
    <location>
        <begin position="41"/>
        <end position="63"/>
    </location>
</feature>
<dbReference type="EMBL" id="FPJW01000012">
    <property type="protein sequence ID" value="SFX74574.1"/>
    <property type="molecule type" value="Genomic_DNA"/>
</dbReference>
<feature type="transmembrane region" description="Helical" evidence="1">
    <location>
        <begin position="110"/>
        <end position="134"/>
    </location>
</feature>
<feature type="domain" description="DUF2231" evidence="2">
    <location>
        <begin position="4"/>
        <end position="133"/>
    </location>
</feature>
<dbReference type="Pfam" id="PF09990">
    <property type="entry name" value="DUF2231"/>
    <property type="match status" value="1"/>
</dbReference>
<name>A0A1K1ZKB0_9GAMM</name>
<feature type="transmembrane region" description="Helical" evidence="1">
    <location>
        <begin position="6"/>
        <end position="29"/>
    </location>
</feature>
<dbReference type="Proteomes" id="UP000182350">
    <property type="component" value="Unassembled WGS sequence"/>
</dbReference>
<keyword evidence="1" id="KW-1133">Transmembrane helix</keyword>
<keyword evidence="4" id="KW-1185">Reference proteome</keyword>
<evidence type="ECO:0000256" key="1">
    <source>
        <dbReference type="SAM" id="Phobius"/>
    </source>
</evidence>
<organism evidence="3 4">
    <name type="scientific">Marinospirillum alkaliphilum DSM 21637</name>
    <dbReference type="NCBI Taxonomy" id="1122209"/>
    <lineage>
        <taxon>Bacteria</taxon>
        <taxon>Pseudomonadati</taxon>
        <taxon>Pseudomonadota</taxon>
        <taxon>Gammaproteobacteria</taxon>
        <taxon>Oceanospirillales</taxon>
        <taxon>Oceanospirillaceae</taxon>
        <taxon>Marinospirillum</taxon>
    </lineage>
</organism>
<sequence length="184" mass="19491">MNGVHAMLVHFPLAFWALATLMILAGVFLSGRFAELSRAGLLPVLVFSLLGAVAGLVSGWLVWPAEANLYSPLARNHILMAIWSLAIYSSITLLIWRFGALMFQGTQRWALVVLALAGGLLFAITGTLGGHLAGSPTHFSQLLAAFGWTVYETFYVPDAVLVALLLLAIIAAGVGLTAKTGDKG</sequence>
<evidence type="ECO:0000313" key="3">
    <source>
        <dbReference type="EMBL" id="SFX74574.1"/>
    </source>
</evidence>
<dbReference type="STRING" id="1122209.SAMN02745752_02726"/>
<dbReference type="AlphaFoldDB" id="A0A1K1ZKB0"/>
<protein>
    <recommendedName>
        <fullName evidence="2">DUF2231 domain-containing protein</fullName>
    </recommendedName>
</protein>
<keyword evidence="1" id="KW-0812">Transmembrane</keyword>
<reference evidence="3 4" key="1">
    <citation type="submission" date="2016-11" db="EMBL/GenBank/DDBJ databases">
        <authorList>
            <person name="Jaros S."/>
            <person name="Januszkiewicz K."/>
            <person name="Wedrychowicz H."/>
        </authorList>
    </citation>
    <scope>NUCLEOTIDE SEQUENCE [LARGE SCALE GENOMIC DNA]</scope>
    <source>
        <strain evidence="3 4">DSM 21637</strain>
    </source>
</reference>